<dbReference type="Pfam" id="PF03462">
    <property type="entry name" value="PCRF"/>
    <property type="match status" value="1"/>
</dbReference>
<dbReference type="GeneID" id="107768426"/>
<dbReference type="RefSeq" id="XP_016443044.1">
    <property type="nucleotide sequence ID" value="XM_016587558.2"/>
</dbReference>
<evidence type="ECO:0000256" key="1">
    <source>
        <dbReference type="ARBA" id="ARBA00010835"/>
    </source>
</evidence>
<organism evidence="4 5">
    <name type="scientific">Nicotiana tabacum</name>
    <name type="common">Common tobacco</name>
    <dbReference type="NCBI Taxonomy" id="4097"/>
    <lineage>
        <taxon>Eukaryota</taxon>
        <taxon>Viridiplantae</taxon>
        <taxon>Streptophyta</taxon>
        <taxon>Embryophyta</taxon>
        <taxon>Tracheophyta</taxon>
        <taxon>Spermatophyta</taxon>
        <taxon>Magnoliopsida</taxon>
        <taxon>eudicotyledons</taxon>
        <taxon>Gunneridae</taxon>
        <taxon>Pentapetalae</taxon>
        <taxon>asterids</taxon>
        <taxon>lamiids</taxon>
        <taxon>Solanales</taxon>
        <taxon>Solanaceae</taxon>
        <taxon>Nicotianoideae</taxon>
        <taxon>Nicotianeae</taxon>
        <taxon>Nicotiana</taxon>
    </lineage>
</organism>
<proteinExistence type="inferred from homology"/>
<keyword evidence="2" id="KW-0648">Protein biosynthesis</keyword>
<evidence type="ECO:0000313" key="5">
    <source>
        <dbReference type="RefSeq" id="XP_016443044.1"/>
    </source>
</evidence>
<dbReference type="Gene3D" id="3.30.70.1660">
    <property type="match status" value="1"/>
</dbReference>
<dbReference type="HAMAP" id="MF_00094">
    <property type="entry name" value="Rel_fac_2"/>
    <property type="match status" value="1"/>
</dbReference>
<dbReference type="GO" id="GO:0016149">
    <property type="term" value="F:translation release factor activity, codon specific"/>
    <property type="evidence" value="ECO:0007669"/>
    <property type="project" value="InterPro"/>
</dbReference>
<feature type="domain" description="Prokaryotic-type class I peptide chain release factors" evidence="3">
    <location>
        <begin position="282"/>
        <end position="298"/>
    </location>
</feature>
<dbReference type="OrthoDB" id="2019491at2759"/>
<dbReference type="InterPro" id="IPR000352">
    <property type="entry name" value="Pep_chain_release_fac_I"/>
</dbReference>
<evidence type="ECO:0000256" key="2">
    <source>
        <dbReference type="ARBA" id="ARBA00022917"/>
    </source>
</evidence>
<dbReference type="InterPro" id="IPR005139">
    <property type="entry name" value="PCRF"/>
</dbReference>
<keyword evidence="4" id="KW-1185">Reference proteome</keyword>
<dbReference type="Gene3D" id="3.30.160.20">
    <property type="match status" value="1"/>
</dbReference>
<dbReference type="PROSITE" id="PS00745">
    <property type="entry name" value="RF_PROK_I"/>
    <property type="match status" value="1"/>
</dbReference>
<dbReference type="InterPro" id="IPR004374">
    <property type="entry name" value="PrfB"/>
</dbReference>
<reference evidence="4" key="1">
    <citation type="journal article" date="2014" name="Nat. Commun.">
        <title>The tobacco genome sequence and its comparison with those of tomato and potato.</title>
        <authorList>
            <person name="Sierro N."/>
            <person name="Battey J.N."/>
            <person name="Ouadi S."/>
            <person name="Bakaher N."/>
            <person name="Bovet L."/>
            <person name="Willig A."/>
            <person name="Goepfert S."/>
            <person name="Peitsch M.C."/>
            <person name="Ivanov N.V."/>
        </authorList>
    </citation>
    <scope>NUCLEOTIDE SEQUENCE [LARGE SCALE GENOMIC DNA]</scope>
</reference>
<comment type="similarity">
    <text evidence="1">Belongs to the prokaryotic/mitochondrial release factor family.</text>
</comment>
<dbReference type="SMART" id="SM00937">
    <property type="entry name" value="PCRF"/>
    <property type="match status" value="1"/>
</dbReference>
<dbReference type="FunFam" id="3.30.160.20:FF:000004">
    <property type="entry name" value="Peptide chain release factor 1"/>
    <property type="match status" value="1"/>
</dbReference>
<dbReference type="NCBIfam" id="TIGR00020">
    <property type="entry name" value="prfB"/>
    <property type="match status" value="1"/>
</dbReference>
<dbReference type="GO" id="GO:0005737">
    <property type="term" value="C:cytoplasm"/>
    <property type="evidence" value="ECO:0007669"/>
    <property type="project" value="InterPro"/>
</dbReference>
<dbReference type="AlphaFoldDB" id="A0A1S3XT38"/>
<gene>
    <name evidence="5" type="primary">LOC107768426</name>
</gene>
<dbReference type="SUPFAM" id="SSF75620">
    <property type="entry name" value="Release factor"/>
    <property type="match status" value="1"/>
</dbReference>
<dbReference type="PANTHER" id="PTHR43116:SF3">
    <property type="entry name" value="CLASS I PEPTIDE CHAIN RELEASE FACTOR"/>
    <property type="match status" value="1"/>
</dbReference>
<reference evidence="5" key="2">
    <citation type="submission" date="2025-08" db="UniProtKB">
        <authorList>
            <consortium name="RefSeq"/>
        </authorList>
    </citation>
    <scope>IDENTIFICATION</scope>
    <source>
        <tissue evidence="5">Leaf</tissue>
    </source>
</reference>
<dbReference type="InterPro" id="IPR045853">
    <property type="entry name" value="Pep_chain_release_fac_I_sf"/>
</dbReference>
<dbReference type="RefSeq" id="XP_016443044.1">
    <property type="nucleotide sequence ID" value="XM_016587558.1"/>
</dbReference>
<dbReference type="PANTHER" id="PTHR43116">
    <property type="entry name" value="PEPTIDE CHAIN RELEASE FACTOR 2"/>
    <property type="match status" value="1"/>
</dbReference>
<dbReference type="Proteomes" id="UP000790787">
    <property type="component" value="Chromosome 19"/>
</dbReference>
<evidence type="ECO:0000313" key="4">
    <source>
        <dbReference type="Proteomes" id="UP000790787"/>
    </source>
</evidence>
<evidence type="ECO:0000259" key="3">
    <source>
        <dbReference type="PROSITE" id="PS00745"/>
    </source>
</evidence>
<accession>A0A1S3XT38</accession>
<name>A0A1S3XT38_TOBAC</name>
<dbReference type="Pfam" id="PF00472">
    <property type="entry name" value="RF-1"/>
    <property type="match status" value="1"/>
</dbReference>
<sequence>MSFLLLKTLGKRSKQLCRIPTRICSCPFSSLSSNNSTSHNCLSIFNSWYNSFKRRNKGFSSILNGSPKPPFDSICGVRFLSSEAAVEPTTTDGLTVEGIIAKNWNIVDESENDWKSHASSIAQSIHLIKKRLKESVKALLRIRRNVKEKELEALLSGEHDYCSCFIEVQAGAGGTESMDWASMVMQMYKLWAQRKGYGVAVVDEMPGEIAGIKRATIKVDGENAFGYAKSEVGVHRLVRISPFDSAKRRHTSFAAVAVIPILGDGSTRVQINESDLRIDRFRSGGAGGQSVNTTESAVRITHIPTGITASCQNERSQHLNKASAMAVLQSRLDQLEMARQAQVNAQHTQSLTEISWGNQIRSYVLHPYRMVKDLRTNYEVSDPDSVLEGDLDDFILSFLSTSLDKDEE</sequence>
<protein>
    <submittedName>
        <fullName evidence="5">Peptide chain release factor PrfB2, chloroplastic isoform X2</fullName>
    </submittedName>
</protein>